<dbReference type="EMBL" id="WNWR01000941">
    <property type="protein sequence ID" value="KAE9967038.1"/>
    <property type="molecule type" value="Genomic_DNA"/>
</dbReference>
<dbReference type="InterPro" id="IPR018333">
    <property type="entry name" value="Squalene_cyclase"/>
</dbReference>
<keyword evidence="8" id="KW-1185">Reference proteome</keyword>
<keyword evidence="1" id="KW-0677">Repeat</keyword>
<comment type="caution">
    <text evidence="7">The sequence shown here is derived from an EMBL/GenBank/DDBJ whole genome shotgun (WGS) entry which is preliminary data.</text>
</comment>
<evidence type="ECO:0000313" key="8">
    <source>
        <dbReference type="Proteomes" id="UP000490939"/>
    </source>
</evidence>
<protein>
    <recommendedName>
        <fullName evidence="3">Terpene cyclase/mutase family member</fullName>
        <ecNumber evidence="3">5.4.99.-</ecNumber>
    </recommendedName>
</protein>
<dbReference type="Pfam" id="PF13249">
    <property type="entry name" value="SQHop_cyclase_N"/>
    <property type="match status" value="1"/>
</dbReference>
<dbReference type="EC" id="5.4.99.-" evidence="3"/>
<gene>
    <name evidence="7" type="ORF">EG327_011642</name>
</gene>
<dbReference type="GO" id="GO:0016866">
    <property type="term" value="F:intramolecular transferase activity"/>
    <property type="evidence" value="ECO:0007669"/>
    <property type="project" value="InterPro"/>
</dbReference>
<dbReference type="Pfam" id="PF13243">
    <property type="entry name" value="SQHop_cyclase_C"/>
    <property type="match status" value="1"/>
</dbReference>
<dbReference type="SFLD" id="SFLDG01016">
    <property type="entry name" value="Prenyltransferase_Like_2"/>
    <property type="match status" value="1"/>
</dbReference>
<sequence length="687" mass="76025">MNDHKHQVSLENDLAASASRCVKHAAEYAYDCMKEDGHWCLEVRSSISFTVQWLCVRQILGPPLTSEEVSKFQHWLLSQQNHEDGSWGLAPAIHDWTGDVSTTTEAYFGLKLLGTPINNKAMCRARAFVLGSGGVVQVGVLTQLVLALFGIIAWKDMAQVPAELMALPSGIVPIDIYSFSYWSRVSAVAIMLLRHHQPVYALHPYGDDEVHGASFLDELFVNPTNRSLKYVPPLSTMLKNGEIGRFCCSVLDKAAGLIEPVLRNSSLRSYSLSACKAYIIDHLDEGGYGSLTVSNFLGIIALHSHGYGASHPAIRHVQKSMEVALWEDDAGLRMQVTVGPVWDTALMTLGLLETDQADDRTDSSVQWFKDRQVLKIQGDYRVRNPAALLPGGWSFQYSNEYFPDNDDTLVCILAIVMRDPQEMASPCVLRGLNWLLAMQCSDGGWAVYDTDNDNHIANLFPFADSVEFFDDSVPDVTGRVLEVLGYILNHPLSAKLVRTPVRQQMLAACKRGLAFLGRTQEKETGTWWSRWHVNHLNGTSSVLCALPYFQPQEYAEVAGICVSKPIAWLRSVQNADGGWGESLDSYKEKTYTGRGLVSTPSQTAWAVMALLALLPPTDPSIERGVGYLIGTQKAAAVGVSWDQEAYVSVGFPNTLWLDFGCMRHGYPMVALGRYIHACRQLDTQPVS</sequence>
<dbReference type="NCBIfam" id="TIGR01507">
    <property type="entry name" value="hopene_cyclase"/>
    <property type="match status" value="1"/>
</dbReference>
<evidence type="ECO:0000256" key="3">
    <source>
        <dbReference type="RuleBase" id="RU362003"/>
    </source>
</evidence>
<dbReference type="InterPro" id="IPR032697">
    <property type="entry name" value="SQ_cyclase_N"/>
</dbReference>
<keyword evidence="4" id="KW-0812">Transmembrane</keyword>
<dbReference type="PANTHER" id="PTHR11764:SF82">
    <property type="entry name" value="TERPENE CYCLASE_MUTASE FAMILY MEMBER"/>
    <property type="match status" value="1"/>
</dbReference>
<feature type="domain" description="Squalene cyclase C-terminal" evidence="5">
    <location>
        <begin position="338"/>
        <end position="674"/>
    </location>
</feature>
<organism evidence="7 8">
    <name type="scientific">Venturia inaequalis</name>
    <name type="common">Apple scab fungus</name>
    <dbReference type="NCBI Taxonomy" id="5025"/>
    <lineage>
        <taxon>Eukaryota</taxon>
        <taxon>Fungi</taxon>
        <taxon>Dikarya</taxon>
        <taxon>Ascomycota</taxon>
        <taxon>Pezizomycotina</taxon>
        <taxon>Dothideomycetes</taxon>
        <taxon>Pleosporomycetidae</taxon>
        <taxon>Venturiales</taxon>
        <taxon>Venturiaceae</taxon>
        <taxon>Venturia</taxon>
    </lineage>
</organism>
<proteinExistence type="inferred from homology"/>
<dbReference type="GO" id="GO:0005811">
    <property type="term" value="C:lipid droplet"/>
    <property type="evidence" value="ECO:0007669"/>
    <property type="project" value="InterPro"/>
</dbReference>
<dbReference type="NCBIfam" id="TIGR01787">
    <property type="entry name" value="squalene_cyclas"/>
    <property type="match status" value="1"/>
</dbReference>
<dbReference type="InterPro" id="IPR032696">
    <property type="entry name" value="SQ_cyclase_C"/>
</dbReference>
<keyword evidence="4" id="KW-0472">Membrane</keyword>
<name>A0A8H3UD05_VENIN</name>
<accession>A0A8H3UD05</accession>
<comment type="similarity">
    <text evidence="3">Belongs to the terpene cyclase/mutase family.</text>
</comment>
<dbReference type="Gene3D" id="1.50.10.20">
    <property type="match status" value="2"/>
</dbReference>
<feature type="domain" description="Squalene cyclase N-terminal" evidence="6">
    <location>
        <begin position="22"/>
        <end position="329"/>
    </location>
</feature>
<evidence type="ECO:0000256" key="4">
    <source>
        <dbReference type="SAM" id="Phobius"/>
    </source>
</evidence>
<feature type="transmembrane region" description="Helical" evidence="4">
    <location>
        <begin position="127"/>
        <end position="154"/>
    </location>
</feature>
<evidence type="ECO:0000256" key="2">
    <source>
        <dbReference type="ARBA" id="ARBA00023235"/>
    </source>
</evidence>
<evidence type="ECO:0000259" key="5">
    <source>
        <dbReference type="Pfam" id="PF13243"/>
    </source>
</evidence>
<evidence type="ECO:0000313" key="7">
    <source>
        <dbReference type="EMBL" id="KAE9967038.1"/>
    </source>
</evidence>
<evidence type="ECO:0000259" key="6">
    <source>
        <dbReference type="Pfam" id="PF13249"/>
    </source>
</evidence>
<dbReference type="AlphaFoldDB" id="A0A8H3UD05"/>
<dbReference type="SUPFAM" id="SSF48239">
    <property type="entry name" value="Terpenoid cyclases/Protein prenyltransferases"/>
    <property type="match status" value="2"/>
</dbReference>
<dbReference type="Proteomes" id="UP000490939">
    <property type="component" value="Unassembled WGS sequence"/>
</dbReference>
<dbReference type="GO" id="GO:0016104">
    <property type="term" value="P:triterpenoid biosynthetic process"/>
    <property type="evidence" value="ECO:0007669"/>
    <property type="project" value="InterPro"/>
</dbReference>
<keyword evidence="2 3" id="KW-0413">Isomerase</keyword>
<dbReference type="InterPro" id="IPR006400">
    <property type="entry name" value="Hopene-cyclase"/>
</dbReference>
<dbReference type="PANTHER" id="PTHR11764">
    <property type="entry name" value="TERPENE CYCLASE/MUTASE FAMILY MEMBER"/>
    <property type="match status" value="1"/>
</dbReference>
<reference evidence="7 8" key="1">
    <citation type="submission" date="2019-07" db="EMBL/GenBank/DDBJ databases">
        <title>Venturia inaequalis Genome Resource.</title>
        <authorList>
            <person name="Lichtner F.J."/>
        </authorList>
    </citation>
    <scope>NUCLEOTIDE SEQUENCE [LARGE SCALE GENOMIC DNA]</scope>
    <source>
        <strain evidence="7 8">DMI_063113</strain>
    </source>
</reference>
<evidence type="ECO:0000256" key="1">
    <source>
        <dbReference type="ARBA" id="ARBA00022737"/>
    </source>
</evidence>
<dbReference type="InterPro" id="IPR008930">
    <property type="entry name" value="Terpenoid_cyclase/PrenylTrfase"/>
</dbReference>
<keyword evidence="4" id="KW-1133">Transmembrane helix</keyword>
<dbReference type="OrthoDB" id="3650469at2759"/>